<proteinExistence type="inferred from homology"/>
<evidence type="ECO:0000313" key="20">
    <source>
        <dbReference type="Proteomes" id="UP000249390"/>
    </source>
</evidence>
<keyword evidence="7 17" id="KW-0732">Signal</keyword>
<keyword evidence="9" id="KW-0611">Plant defense</keyword>
<keyword evidence="5" id="KW-1003">Cell membrane</keyword>
<evidence type="ECO:0000256" key="10">
    <source>
        <dbReference type="ARBA" id="ARBA00023136"/>
    </source>
</evidence>
<dbReference type="InterPro" id="IPR017853">
    <property type="entry name" value="GH"/>
</dbReference>
<dbReference type="EMBL" id="NQVE01000215">
    <property type="protein sequence ID" value="RAL37775.1"/>
    <property type="molecule type" value="Genomic_DNA"/>
</dbReference>
<reference evidence="19 20" key="1">
    <citation type="submission" date="2018-06" db="EMBL/GenBank/DDBJ databases">
        <title>The Genome of Cuscuta australis (Dodder) Provides Insight into the Evolution of Plant Parasitism.</title>
        <authorList>
            <person name="Liu H."/>
        </authorList>
    </citation>
    <scope>NUCLEOTIDE SEQUENCE [LARGE SCALE GENOMIC DNA]</scope>
    <source>
        <strain evidence="20">cv. Yunnan</strain>
        <tissue evidence="19">Vines</tissue>
    </source>
</reference>
<evidence type="ECO:0000256" key="9">
    <source>
        <dbReference type="ARBA" id="ARBA00022821"/>
    </source>
</evidence>
<evidence type="ECO:0000256" key="16">
    <source>
        <dbReference type="RuleBase" id="RU004336"/>
    </source>
</evidence>
<keyword evidence="12" id="KW-0325">Glycoprotein</keyword>
<dbReference type="GO" id="GO:0005975">
    <property type="term" value="P:carbohydrate metabolic process"/>
    <property type="evidence" value="ECO:0007669"/>
    <property type="project" value="InterPro"/>
</dbReference>
<evidence type="ECO:0000256" key="4">
    <source>
        <dbReference type="ARBA" id="ARBA00012780"/>
    </source>
</evidence>
<dbReference type="SUPFAM" id="SSF51445">
    <property type="entry name" value="(Trans)glycosidases"/>
    <property type="match status" value="1"/>
</dbReference>
<evidence type="ECO:0000313" key="19">
    <source>
        <dbReference type="EMBL" id="RAL37775.1"/>
    </source>
</evidence>
<evidence type="ECO:0000256" key="12">
    <source>
        <dbReference type="ARBA" id="ARBA00023180"/>
    </source>
</evidence>
<dbReference type="Gene3D" id="3.20.20.80">
    <property type="entry name" value="Glycosidases"/>
    <property type="match status" value="1"/>
</dbReference>
<evidence type="ECO:0000256" key="8">
    <source>
        <dbReference type="ARBA" id="ARBA00022801"/>
    </source>
</evidence>
<comment type="caution">
    <text evidence="19">The sequence shown here is derived from an EMBL/GenBank/DDBJ whole genome shotgun (WGS) entry which is preliminary data.</text>
</comment>
<dbReference type="PANTHER" id="PTHR32227">
    <property type="entry name" value="GLUCAN ENDO-1,3-BETA-GLUCOSIDASE BG1-RELATED-RELATED"/>
    <property type="match status" value="1"/>
</dbReference>
<dbReference type="AlphaFoldDB" id="A0A328CWN4"/>
<dbReference type="FunFam" id="3.20.20.80:FF:000002">
    <property type="entry name" value="Glucan endo-1,3-beta-glucosidase 3"/>
    <property type="match status" value="1"/>
</dbReference>
<keyword evidence="10" id="KW-0472">Membrane</keyword>
<dbReference type="Pfam" id="PF00332">
    <property type="entry name" value="Glyco_hydro_17"/>
    <property type="match status" value="1"/>
</dbReference>
<dbReference type="InterPro" id="IPR000490">
    <property type="entry name" value="Glyco_hydro_17"/>
</dbReference>
<dbReference type="FunFam" id="1.20.58.1040:FF:000001">
    <property type="entry name" value="Glucan endo-1,3-beta-glucosidase 4"/>
    <property type="match status" value="1"/>
</dbReference>
<dbReference type="GO" id="GO:0006952">
    <property type="term" value="P:defense response"/>
    <property type="evidence" value="ECO:0007669"/>
    <property type="project" value="UniProtKB-KW"/>
</dbReference>
<evidence type="ECO:0000256" key="17">
    <source>
        <dbReference type="SAM" id="SignalP"/>
    </source>
</evidence>
<keyword evidence="8 16" id="KW-0378">Hydrolase</keyword>
<accession>A0A328CWN4</accession>
<feature type="signal peptide" evidence="17">
    <location>
        <begin position="1"/>
        <end position="38"/>
    </location>
</feature>
<dbReference type="SMART" id="SM00768">
    <property type="entry name" value="X8"/>
    <property type="match status" value="1"/>
</dbReference>
<keyword evidence="20" id="KW-1185">Reference proteome</keyword>
<keyword evidence="13" id="KW-0449">Lipoprotein</keyword>
<evidence type="ECO:0000256" key="6">
    <source>
        <dbReference type="ARBA" id="ARBA00022622"/>
    </source>
</evidence>
<dbReference type="GO" id="GO:0042973">
    <property type="term" value="F:glucan endo-1,3-beta-D-glucosidase activity"/>
    <property type="evidence" value="ECO:0007669"/>
    <property type="project" value="UniProtKB-EC"/>
</dbReference>
<comment type="similarity">
    <text evidence="3 15">Belongs to the glycosyl hydrolase 17 family.</text>
</comment>
<dbReference type="InterPro" id="IPR044965">
    <property type="entry name" value="Glyco_hydro_17_plant"/>
</dbReference>
<evidence type="ECO:0000259" key="18">
    <source>
        <dbReference type="SMART" id="SM00768"/>
    </source>
</evidence>
<dbReference type="PROSITE" id="PS00587">
    <property type="entry name" value="GLYCOSYL_HYDROL_F17"/>
    <property type="match status" value="1"/>
</dbReference>
<evidence type="ECO:0000256" key="13">
    <source>
        <dbReference type="ARBA" id="ARBA00023288"/>
    </source>
</evidence>
<evidence type="ECO:0000256" key="3">
    <source>
        <dbReference type="ARBA" id="ARBA00008773"/>
    </source>
</evidence>
<dbReference type="EC" id="3.2.1.39" evidence="4"/>
<evidence type="ECO:0000256" key="5">
    <source>
        <dbReference type="ARBA" id="ARBA00022475"/>
    </source>
</evidence>
<comment type="catalytic activity">
    <reaction evidence="1">
        <text>Hydrolysis of (1-&gt;3)-beta-D-glucosidic linkages in (1-&gt;3)-beta-D-glucans.</text>
        <dbReference type="EC" id="3.2.1.39"/>
    </reaction>
</comment>
<name>A0A328CWN4_9ASTE</name>
<gene>
    <name evidence="19" type="ORF">DM860_000469</name>
</gene>
<dbReference type="InterPro" id="IPR012946">
    <property type="entry name" value="X8"/>
</dbReference>
<dbReference type="Pfam" id="PF07983">
    <property type="entry name" value="X8"/>
    <property type="match status" value="1"/>
</dbReference>
<evidence type="ECO:0000256" key="2">
    <source>
        <dbReference type="ARBA" id="ARBA00004609"/>
    </source>
</evidence>
<evidence type="ECO:0000256" key="1">
    <source>
        <dbReference type="ARBA" id="ARBA00000382"/>
    </source>
</evidence>
<keyword evidence="6" id="KW-0336">GPI-anchor</keyword>
<keyword evidence="11" id="KW-1015">Disulfide bond</keyword>
<feature type="domain" description="X8" evidence="18">
    <location>
        <begin position="388"/>
        <end position="473"/>
    </location>
</feature>
<dbReference type="GO" id="GO:0005886">
    <property type="term" value="C:plasma membrane"/>
    <property type="evidence" value="ECO:0007669"/>
    <property type="project" value="UniProtKB-SubCell"/>
</dbReference>
<evidence type="ECO:0000256" key="14">
    <source>
        <dbReference type="ARBA" id="ARBA00023295"/>
    </source>
</evidence>
<evidence type="ECO:0000256" key="7">
    <source>
        <dbReference type="ARBA" id="ARBA00022729"/>
    </source>
</evidence>
<dbReference type="Proteomes" id="UP000249390">
    <property type="component" value="Unassembled WGS sequence"/>
</dbReference>
<dbReference type="GO" id="GO:0009506">
    <property type="term" value="C:plasmodesma"/>
    <property type="evidence" value="ECO:0007669"/>
    <property type="project" value="UniProtKB-ARBA"/>
</dbReference>
<comment type="subcellular location">
    <subcellularLocation>
        <location evidence="2">Cell membrane</location>
        <topology evidence="2">Lipid-anchor</topology>
        <topology evidence="2">GPI-anchor</topology>
    </subcellularLocation>
</comment>
<organism evidence="19 20">
    <name type="scientific">Cuscuta australis</name>
    <dbReference type="NCBI Taxonomy" id="267555"/>
    <lineage>
        <taxon>Eukaryota</taxon>
        <taxon>Viridiplantae</taxon>
        <taxon>Streptophyta</taxon>
        <taxon>Embryophyta</taxon>
        <taxon>Tracheophyta</taxon>
        <taxon>Spermatophyta</taxon>
        <taxon>Magnoliopsida</taxon>
        <taxon>eudicotyledons</taxon>
        <taxon>Gunneridae</taxon>
        <taxon>Pentapetalae</taxon>
        <taxon>asterids</taxon>
        <taxon>lamiids</taxon>
        <taxon>Solanales</taxon>
        <taxon>Convolvulaceae</taxon>
        <taxon>Cuscuteae</taxon>
        <taxon>Cuscuta</taxon>
        <taxon>Cuscuta subgen. Grammica</taxon>
        <taxon>Cuscuta sect. Cleistogrammica</taxon>
    </lineage>
</organism>
<dbReference type="GO" id="GO:0098552">
    <property type="term" value="C:side of membrane"/>
    <property type="evidence" value="ECO:0007669"/>
    <property type="project" value="UniProtKB-KW"/>
</dbReference>
<evidence type="ECO:0000256" key="11">
    <source>
        <dbReference type="ARBA" id="ARBA00023157"/>
    </source>
</evidence>
<evidence type="ECO:0000256" key="15">
    <source>
        <dbReference type="RuleBase" id="RU004335"/>
    </source>
</evidence>
<protein>
    <recommendedName>
        <fullName evidence="4">glucan endo-1,3-beta-D-glucosidase</fullName>
        <ecNumber evidence="4">3.2.1.39</ecNumber>
    </recommendedName>
</protein>
<sequence length="477" mass="51126">MRSLLLIRHSLRHSTMASPKLYALFVFLFSLFSRHSASDDSSSCFLGMNYGRIADNLPSPSKVVELLKSQGIRRVKLYDTDSEVLAALSGSGITTTVALPNDQLSSAAAADRTFTDSWVRSNVVPYKSIIEAVAVGNEVFVDPANTTSYLVPAMRNVYASLARYGVASSVKVSSPIALSALATSYPPSSGSFKPGLVDPVMKPMLGFLKQTGSYLMVNAYPFFAYEANADTISLDYALFRDNQGVVDPSNGIVYKSLLDAQLDAVYSAASAAGFGDVKLVVSETGWPSKGDEGETGASAANAQAYNGNLVRRVLTCRGTPLRPDMPLSVYLFALFNEDQKPGPTSERNYGLFYPNEDKVYSIPLGLESGPVNNGSKVQVVPPAAAGQTWCVARADVGRERLQAALDYACGEGGADCTEIQPEAACYYPNTIDAHASYAFNSYYQKNSRASGTCHFDGAAYVVTQTPKFGSCEYPTGN</sequence>
<feature type="chain" id="PRO_5016424315" description="glucan endo-1,3-beta-D-glucosidase" evidence="17">
    <location>
        <begin position="39"/>
        <end position="477"/>
    </location>
</feature>
<dbReference type="Gene3D" id="1.20.58.1040">
    <property type="match status" value="1"/>
</dbReference>
<keyword evidence="14 16" id="KW-0326">Glycosidase</keyword>